<dbReference type="Proteomes" id="UP001202248">
    <property type="component" value="Unassembled WGS sequence"/>
</dbReference>
<name>A0ABS9SR93_9BACT</name>
<proteinExistence type="predicted"/>
<dbReference type="RefSeq" id="WP_240833173.1">
    <property type="nucleotide sequence ID" value="NZ_JAKWBL010000004.1"/>
</dbReference>
<keyword evidence="1" id="KW-0812">Transmembrane</keyword>
<organism evidence="2 3">
    <name type="scientific">Niabella ginsengisoli</name>
    <dbReference type="NCBI Taxonomy" id="522298"/>
    <lineage>
        <taxon>Bacteria</taxon>
        <taxon>Pseudomonadati</taxon>
        <taxon>Bacteroidota</taxon>
        <taxon>Chitinophagia</taxon>
        <taxon>Chitinophagales</taxon>
        <taxon>Chitinophagaceae</taxon>
        <taxon>Niabella</taxon>
    </lineage>
</organism>
<keyword evidence="1" id="KW-0472">Membrane</keyword>
<accession>A0ABS9SR93</accession>
<comment type="caution">
    <text evidence="2">The sequence shown here is derived from an EMBL/GenBank/DDBJ whole genome shotgun (WGS) entry which is preliminary data.</text>
</comment>
<dbReference type="EMBL" id="JAKWBL010000004">
    <property type="protein sequence ID" value="MCH5600776.1"/>
    <property type="molecule type" value="Genomic_DNA"/>
</dbReference>
<feature type="transmembrane region" description="Helical" evidence="1">
    <location>
        <begin position="78"/>
        <end position="100"/>
    </location>
</feature>
<gene>
    <name evidence="2" type="ORF">MKP09_24090</name>
</gene>
<evidence type="ECO:0008006" key="4">
    <source>
        <dbReference type="Google" id="ProtNLM"/>
    </source>
</evidence>
<reference evidence="2 3" key="1">
    <citation type="submission" date="2022-02" db="EMBL/GenBank/DDBJ databases">
        <authorList>
            <person name="Min J."/>
        </authorList>
    </citation>
    <scope>NUCLEOTIDE SEQUENCE [LARGE SCALE GENOMIC DNA]</scope>
    <source>
        <strain evidence="2 3">GR10-1</strain>
    </source>
</reference>
<evidence type="ECO:0000313" key="3">
    <source>
        <dbReference type="Proteomes" id="UP001202248"/>
    </source>
</evidence>
<keyword evidence="3" id="KW-1185">Reference proteome</keyword>
<feature type="transmembrane region" description="Helical" evidence="1">
    <location>
        <begin position="146"/>
        <end position="166"/>
    </location>
</feature>
<feature type="transmembrane region" description="Helical" evidence="1">
    <location>
        <begin position="121"/>
        <end position="140"/>
    </location>
</feature>
<sequence length="169" mass="18946">MKVLPAGINYSSFYKFGNKIHLHFGDFINADVFDLNNADGINYTLFNEKLKTQLQPLVYEVKPLDKKLLKQKFGKSSLLQKIILAPFALAGALLHAPLYWTIKCIVTLLFGKTDHFTSIMFGLLLLTYPFYLAAITIVAYSTGAGWGLLTLIVMPLLAFSYVKYGVRKG</sequence>
<evidence type="ECO:0000256" key="1">
    <source>
        <dbReference type="SAM" id="Phobius"/>
    </source>
</evidence>
<keyword evidence="1" id="KW-1133">Transmembrane helix</keyword>
<evidence type="ECO:0000313" key="2">
    <source>
        <dbReference type="EMBL" id="MCH5600776.1"/>
    </source>
</evidence>
<protein>
    <recommendedName>
        <fullName evidence="4">LptF/LptG family permease</fullName>
    </recommendedName>
</protein>